<evidence type="ECO:0000256" key="6">
    <source>
        <dbReference type="ARBA" id="ARBA00022840"/>
    </source>
</evidence>
<dbReference type="InterPro" id="IPR017871">
    <property type="entry name" value="ABC_transporter-like_CS"/>
</dbReference>
<feature type="domain" description="ABC transporter" evidence="9">
    <location>
        <begin position="19"/>
        <end position="255"/>
    </location>
</feature>
<dbReference type="InterPro" id="IPR027417">
    <property type="entry name" value="P-loop_NTPase"/>
</dbReference>
<keyword evidence="5" id="KW-0547">Nucleotide-binding</keyword>
<keyword evidence="6 10" id="KW-0067">ATP-binding</keyword>
<keyword evidence="4" id="KW-0677">Repeat</keyword>
<evidence type="ECO:0000256" key="4">
    <source>
        <dbReference type="ARBA" id="ARBA00022737"/>
    </source>
</evidence>
<dbReference type="Pfam" id="PF00005">
    <property type="entry name" value="ABC_tran"/>
    <property type="match status" value="2"/>
</dbReference>
<dbReference type="InterPro" id="IPR003593">
    <property type="entry name" value="AAA+_ATPase"/>
</dbReference>
<evidence type="ECO:0000256" key="3">
    <source>
        <dbReference type="ARBA" id="ARBA00022597"/>
    </source>
</evidence>
<accession>A0ABW1GPJ9</accession>
<evidence type="ECO:0000313" key="11">
    <source>
        <dbReference type="Proteomes" id="UP001596200"/>
    </source>
</evidence>
<dbReference type="SUPFAM" id="SSF52540">
    <property type="entry name" value="P-loop containing nucleoside triphosphate hydrolases"/>
    <property type="match status" value="2"/>
</dbReference>
<protein>
    <submittedName>
        <fullName evidence="10">Sugar ABC transporter ATP-binding protein</fullName>
    </submittedName>
</protein>
<keyword evidence="3" id="KW-0762">Sugar transport</keyword>
<dbReference type="Proteomes" id="UP001596200">
    <property type="component" value="Unassembled WGS sequence"/>
</dbReference>
<name>A0ABW1GPJ9_9ACTN</name>
<dbReference type="PANTHER" id="PTHR43790:SF3">
    <property type="entry name" value="D-ALLOSE IMPORT ATP-BINDING PROTEIN ALSA-RELATED"/>
    <property type="match status" value="1"/>
</dbReference>
<keyword evidence="11" id="KW-1185">Reference proteome</keyword>
<keyword evidence="8" id="KW-0472">Membrane</keyword>
<dbReference type="CDD" id="cd03216">
    <property type="entry name" value="ABC_Carb_Monos_I"/>
    <property type="match status" value="1"/>
</dbReference>
<evidence type="ECO:0000259" key="9">
    <source>
        <dbReference type="PROSITE" id="PS50893"/>
    </source>
</evidence>
<dbReference type="RefSeq" id="WP_344517576.1">
    <property type="nucleotide sequence ID" value="NZ_BAAATU010000072.1"/>
</dbReference>
<dbReference type="CDD" id="cd03215">
    <property type="entry name" value="ABC_Carb_Monos_II"/>
    <property type="match status" value="1"/>
</dbReference>
<keyword evidence="2" id="KW-1003">Cell membrane</keyword>
<dbReference type="InterPro" id="IPR003439">
    <property type="entry name" value="ABC_transporter-like_ATP-bd"/>
</dbReference>
<dbReference type="SMART" id="SM00382">
    <property type="entry name" value="AAA"/>
    <property type="match status" value="2"/>
</dbReference>
<comment type="caution">
    <text evidence="10">The sequence shown here is derived from an EMBL/GenBank/DDBJ whole genome shotgun (WGS) entry which is preliminary data.</text>
</comment>
<dbReference type="PROSITE" id="PS00211">
    <property type="entry name" value="ABC_TRANSPORTER_1"/>
    <property type="match status" value="1"/>
</dbReference>
<evidence type="ECO:0000256" key="2">
    <source>
        <dbReference type="ARBA" id="ARBA00022475"/>
    </source>
</evidence>
<proteinExistence type="predicted"/>
<reference evidence="11" key="1">
    <citation type="journal article" date="2019" name="Int. J. Syst. Evol. Microbiol.">
        <title>The Global Catalogue of Microorganisms (GCM) 10K type strain sequencing project: providing services to taxonomists for standard genome sequencing and annotation.</title>
        <authorList>
            <consortium name="The Broad Institute Genomics Platform"/>
            <consortium name="The Broad Institute Genome Sequencing Center for Infectious Disease"/>
            <person name="Wu L."/>
            <person name="Ma J."/>
        </authorList>
    </citation>
    <scope>NUCLEOTIDE SEQUENCE [LARGE SCALE GENOMIC DNA]</scope>
    <source>
        <strain evidence="11">JCM 4147</strain>
    </source>
</reference>
<evidence type="ECO:0000256" key="1">
    <source>
        <dbReference type="ARBA" id="ARBA00022448"/>
    </source>
</evidence>
<gene>
    <name evidence="10" type="ORF">ACFP1B_21920</name>
</gene>
<organism evidence="10 11">
    <name type="scientific">Streptomyces pulveraceus</name>
    <dbReference type="NCBI Taxonomy" id="68258"/>
    <lineage>
        <taxon>Bacteria</taxon>
        <taxon>Bacillati</taxon>
        <taxon>Actinomycetota</taxon>
        <taxon>Actinomycetes</taxon>
        <taxon>Kitasatosporales</taxon>
        <taxon>Streptomycetaceae</taxon>
        <taxon>Streptomyces</taxon>
    </lineage>
</organism>
<keyword evidence="7" id="KW-1278">Translocase</keyword>
<evidence type="ECO:0000256" key="8">
    <source>
        <dbReference type="ARBA" id="ARBA00023136"/>
    </source>
</evidence>
<dbReference type="PROSITE" id="PS50893">
    <property type="entry name" value="ABC_TRANSPORTER_2"/>
    <property type="match status" value="2"/>
</dbReference>
<feature type="domain" description="ABC transporter" evidence="9">
    <location>
        <begin position="267"/>
        <end position="509"/>
    </location>
</feature>
<sequence>MKQSAEDPPPAPAPAAPVLALRNVSKSFGAVRALHDVSLSLRPGEVHALAGENGAGKSTLIKTLAGVHRPDGGQLLLDGAPVTFHGPADARGAGIAVIYQEPALFPDLSIAENIFMGRQPRRRLGRIDHRAVRGATAALMRRLGVGLDPGRPARGLSIADQQIVEIAKALSFDARVLIMDEPTAALTGAETARLFSVVRTLRDEGAAVLFISHRLDEIFELCGRVTTLRDGRLIASEPLAGLTADALVRRMVGRDLDDLYPKQDATVGEVALSVRRLTREGAFRDVSFEVRRGEIVALAGLVGAGRTEVAQAVFGVDRADAGEVRVDGTVLRPGSPTAAMAAGLALVPEDRRQRGLVMEMSIERNIGLTGLGELRGHGLVRRALERDRAADWALRLRLTYHRLTDAVGVLSGGNQQKVVLAKWLATGPSVLVVDEPTRGIDVGTKAEVHRLLSASAADGLAVLMISSDLPEVIGMADRVLVMREGRLVAELPRGSATEETVLAAAAGVGGRAAP</sequence>
<keyword evidence="1" id="KW-0813">Transport</keyword>
<dbReference type="PANTHER" id="PTHR43790">
    <property type="entry name" value="CARBOHYDRATE TRANSPORT ATP-BINDING PROTEIN MG119-RELATED"/>
    <property type="match status" value="1"/>
</dbReference>
<evidence type="ECO:0000313" key="10">
    <source>
        <dbReference type="EMBL" id="MFC5916058.1"/>
    </source>
</evidence>
<dbReference type="Gene3D" id="3.40.50.300">
    <property type="entry name" value="P-loop containing nucleotide triphosphate hydrolases"/>
    <property type="match status" value="2"/>
</dbReference>
<evidence type="ECO:0000256" key="5">
    <source>
        <dbReference type="ARBA" id="ARBA00022741"/>
    </source>
</evidence>
<dbReference type="GO" id="GO:0005524">
    <property type="term" value="F:ATP binding"/>
    <property type="evidence" value="ECO:0007669"/>
    <property type="project" value="UniProtKB-KW"/>
</dbReference>
<dbReference type="EMBL" id="JBHSPU010000017">
    <property type="protein sequence ID" value="MFC5916058.1"/>
    <property type="molecule type" value="Genomic_DNA"/>
</dbReference>
<evidence type="ECO:0000256" key="7">
    <source>
        <dbReference type="ARBA" id="ARBA00022967"/>
    </source>
</evidence>
<dbReference type="InterPro" id="IPR050107">
    <property type="entry name" value="ABC_carbohydrate_import_ATPase"/>
</dbReference>